<evidence type="ECO:0000256" key="2">
    <source>
        <dbReference type="ARBA" id="ARBA00012528"/>
    </source>
</evidence>
<dbReference type="Pfam" id="PF00990">
    <property type="entry name" value="GGDEF"/>
    <property type="match status" value="1"/>
</dbReference>
<dbReference type="GO" id="GO:0043709">
    <property type="term" value="P:cell adhesion involved in single-species biofilm formation"/>
    <property type="evidence" value="ECO:0007669"/>
    <property type="project" value="TreeGrafter"/>
</dbReference>
<proteinExistence type="predicted"/>
<dbReference type="InterPro" id="IPR033479">
    <property type="entry name" value="dCache_1"/>
</dbReference>
<protein>
    <recommendedName>
        <fullName evidence="2">diguanylate cyclase</fullName>
        <ecNumber evidence="2">2.7.7.65</ecNumber>
    </recommendedName>
</protein>
<reference evidence="11 12" key="1">
    <citation type="submission" date="2020-08" db="EMBL/GenBank/DDBJ databases">
        <title>Genomic Encyclopedia of Type Strains, Phase IV (KMG-V): Genome sequencing to study the core and pangenomes of soil and plant-associated prokaryotes.</title>
        <authorList>
            <person name="Whitman W."/>
        </authorList>
    </citation>
    <scope>NUCLEOTIDE SEQUENCE [LARGE SCALE GENOMIC DNA]</scope>
    <source>
        <strain evidence="11 12">JPY158</strain>
    </source>
</reference>
<dbReference type="PANTHER" id="PTHR45138">
    <property type="entry name" value="REGULATORY COMPONENTS OF SENSORY TRANSDUCTION SYSTEM"/>
    <property type="match status" value="1"/>
</dbReference>
<keyword evidence="4 9" id="KW-0812">Transmembrane</keyword>
<name>A0A6I1PU21_PARAM</name>
<dbReference type="InterPro" id="IPR029787">
    <property type="entry name" value="Nucleotide_cyclase"/>
</dbReference>
<dbReference type="SMART" id="SM00267">
    <property type="entry name" value="GGDEF"/>
    <property type="match status" value="1"/>
</dbReference>
<evidence type="ECO:0000256" key="6">
    <source>
        <dbReference type="ARBA" id="ARBA00023136"/>
    </source>
</evidence>
<evidence type="ECO:0000313" key="11">
    <source>
        <dbReference type="EMBL" id="MBB5429042.1"/>
    </source>
</evidence>
<feature type="transmembrane region" description="Helical" evidence="9">
    <location>
        <begin position="32"/>
        <end position="51"/>
    </location>
</feature>
<dbReference type="GO" id="GO:0052621">
    <property type="term" value="F:diguanylate cyclase activity"/>
    <property type="evidence" value="ECO:0007669"/>
    <property type="project" value="UniProtKB-EC"/>
</dbReference>
<comment type="catalytic activity">
    <reaction evidence="7">
        <text>2 GTP = 3',3'-c-di-GMP + 2 diphosphate</text>
        <dbReference type="Rhea" id="RHEA:24898"/>
        <dbReference type="ChEBI" id="CHEBI:33019"/>
        <dbReference type="ChEBI" id="CHEBI:37565"/>
        <dbReference type="ChEBI" id="CHEBI:58805"/>
        <dbReference type="EC" id="2.7.7.65"/>
    </reaction>
</comment>
<dbReference type="CDD" id="cd12914">
    <property type="entry name" value="PDC1_DGC_like"/>
    <property type="match status" value="1"/>
</dbReference>
<organism evidence="11 12">
    <name type="scientific">Paraburkholderia atlantica</name>
    <dbReference type="NCBI Taxonomy" id="2654982"/>
    <lineage>
        <taxon>Bacteria</taxon>
        <taxon>Pseudomonadati</taxon>
        <taxon>Pseudomonadota</taxon>
        <taxon>Betaproteobacteria</taxon>
        <taxon>Burkholderiales</taxon>
        <taxon>Burkholderiaceae</taxon>
        <taxon>Paraburkholderia</taxon>
    </lineage>
</organism>
<dbReference type="GO" id="GO:0005886">
    <property type="term" value="C:plasma membrane"/>
    <property type="evidence" value="ECO:0007669"/>
    <property type="project" value="UniProtKB-SubCell"/>
</dbReference>
<dbReference type="EC" id="2.7.7.65" evidence="2"/>
<keyword evidence="6 9" id="KW-0472">Membrane</keyword>
<dbReference type="Gene3D" id="3.30.450.20">
    <property type="entry name" value="PAS domain"/>
    <property type="match status" value="2"/>
</dbReference>
<dbReference type="RefSeq" id="WP_018433983.1">
    <property type="nucleotide sequence ID" value="NZ_JACHDD010000018.1"/>
</dbReference>
<dbReference type="FunFam" id="3.30.70.270:FF:000001">
    <property type="entry name" value="Diguanylate cyclase domain protein"/>
    <property type="match status" value="1"/>
</dbReference>
<feature type="region of interest" description="Disordered" evidence="8">
    <location>
        <begin position="511"/>
        <end position="531"/>
    </location>
</feature>
<evidence type="ECO:0000256" key="3">
    <source>
        <dbReference type="ARBA" id="ARBA00022475"/>
    </source>
</evidence>
<dbReference type="SUPFAM" id="SSF55073">
    <property type="entry name" value="Nucleotide cyclase"/>
    <property type="match status" value="1"/>
</dbReference>
<dbReference type="InterPro" id="IPR043128">
    <property type="entry name" value="Rev_trsase/Diguanyl_cyclase"/>
</dbReference>
<dbReference type="PROSITE" id="PS50887">
    <property type="entry name" value="GGDEF"/>
    <property type="match status" value="1"/>
</dbReference>
<keyword evidence="3" id="KW-1003">Cell membrane</keyword>
<gene>
    <name evidence="11" type="ORF">HDG40_007237</name>
</gene>
<dbReference type="PANTHER" id="PTHR45138:SF9">
    <property type="entry name" value="DIGUANYLATE CYCLASE DGCM-RELATED"/>
    <property type="match status" value="1"/>
</dbReference>
<dbReference type="OrthoDB" id="9813903at2"/>
<sequence length="531" mass="57390">MAQHGLSLRHRLRLTLHAVRAGMTRFVGNRPWVAGVAGTLVALAMSILTAVEVGEGRREMLEHARQTSQNLVSIISADLARNVEIYSLSLQSMVDAARNPDTWTLPVPARQAMLFDRATTAAFLGGAYVVGPDGEVAAAQYDDANTTVHLDDREYFQVQQRNPAAGLYFSHPFMSRLRGGKPSIALTRRIDDAQGNFAGIALVAIRIEYFQHLLDSIDTGEQGSVFIGMADGTLLAHKPVDGRDIGGSVAKSPTFLPMTAHDSGSYVSVSPVDGVRRIFTYAHVPGTPLIVAIAPAVDDVLAPWQRRSHVAAALTIAFGAVFVVVSWLLAFALRDKQRAQAALLRLASTDPLTGLSNRRMLDKRLDDEWKRARRDNRPLSVLFIDIDHFKRFNDTYGHESGDEVLVAVADCIASVARRSVDLVARYGGEEFAVVLPDTTAQGAFAVAEQIRRKVESRVIVRGHEAPQAVTVSVGCATARPSAADFANGLALLAAADAQLYVAKNEGRNRTRSAQWDEYSTAQGASSTGAAL</sequence>
<evidence type="ECO:0000256" key="8">
    <source>
        <dbReference type="SAM" id="MobiDB-lite"/>
    </source>
</evidence>
<dbReference type="CDD" id="cd12915">
    <property type="entry name" value="PDC2_DGC_like"/>
    <property type="match status" value="1"/>
</dbReference>
<dbReference type="Gene3D" id="3.30.70.270">
    <property type="match status" value="1"/>
</dbReference>
<evidence type="ECO:0000313" key="12">
    <source>
        <dbReference type="Proteomes" id="UP000592780"/>
    </source>
</evidence>
<evidence type="ECO:0000256" key="4">
    <source>
        <dbReference type="ARBA" id="ARBA00022692"/>
    </source>
</evidence>
<feature type="transmembrane region" description="Helical" evidence="9">
    <location>
        <begin position="309"/>
        <end position="333"/>
    </location>
</feature>
<evidence type="ECO:0000256" key="9">
    <source>
        <dbReference type="SAM" id="Phobius"/>
    </source>
</evidence>
<evidence type="ECO:0000256" key="7">
    <source>
        <dbReference type="ARBA" id="ARBA00034247"/>
    </source>
</evidence>
<dbReference type="GO" id="GO:1902201">
    <property type="term" value="P:negative regulation of bacterial-type flagellum-dependent cell motility"/>
    <property type="evidence" value="ECO:0007669"/>
    <property type="project" value="TreeGrafter"/>
</dbReference>
<dbReference type="Pfam" id="PF02743">
    <property type="entry name" value="dCache_1"/>
    <property type="match status" value="1"/>
</dbReference>
<dbReference type="Proteomes" id="UP000592780">
    <property type="component" value="Unassembled WGS sequence"/>
</dbReference>
<dbReference type="InterPro" id="IPR000160">
    <property type="entry name" value="GGDEF_dom"/>
</dbReference>
<comment type="subcellular location">
    <subcellularLocation>
        <location evidence="1">Cell membrane</location>
        <topology evidence="1">Multi-pass membrane protein</topology>
    </subcellularLocation>
</comment>
<feature type="domain" description="GGDEF" evidence="10">
    <location>
        <begin position="377"/>
        <end position="515"/>
    </location>
</feature>
<feature type="compositionally biased region" description="Low complexity" evidence="8">
    <location>
        <begin position="519"/>
        <end position="531"/>
    </location>
</feature>
<dbReference type="EMBL" id="JACHDD010000018">
    <property type="protein sequence ID" value="MBB5429042.1"/>
    <property type="molecule type" value="Genomic_DNA"/>
</dbReference>
<evidence type="ECO:0000259" key="10">
    <source>
        <dbReference type="PROSITE" id="PS50887"/>
    </source>
</evidence>
<evidence type="ECO:0000256" key="1">
    <source>
        <dbReference type="ARBA" id="ARBA00004651"/>
    </source>
</evidence>
<dbReference type="InterPro" id="IPR050469">
    <property type="entry name" value="Diguanylate_Cyclase"/>
</dbReference>
<comment type="caution">
    <text evidence="11">The sequence shown here is derived from an EMBL/GenBank/DDBJ whole genome shotgun (WGS) entry which is preliminary data.</text>
</comment>
<accession>A0A6I1PU21</accession>
<evidence type="ECO:0000256" key="5">
    <source>
        <dbReference type="ARBA" id="ARBA00022989"/>
    </source>
</evidence>
<dbReference type="AlphaFoldDB" id="A0A6I1PU21"/>
<keyword evidence="5 9" id="KW-1133">Transmembrane helix</keyword>
<dbReference type="CDD" id="cd01949">
    <property type="entry name" value="GGDEF"/>
    <property type="match status" value="1"/>
</dbReference>
<dbReference type="NCBIfam" id="TIGR00254">
    <property type="entry name" value="GGDEF"/>
    <property type="match status" value="1"/>
</dbReference>
<keyword evidence="12" id="KW-1185">Reference proteome</keyword>